<keyword evidence="3" id="KW-1185">Reference proteome</keyword>
<protein>
    <submittedName>
        <fullName evidence="1 2">Dipeptidase</fullName>
    </submittedName>
</protein>
<dbReference type="InParanoid" id="B0XBH0"/>
<proteinExistence type="predicted"/>
<name>B0XBH0_CULQU</name>
<evidence type="ECO:0000313" key="2">
    <source>
        <dbReference type="EnsemblMetazoa" id="CPIJ016004-PA"/>
    </source>
</evidence>
<dbReference type="OrthoDB" id="445695at2759"/>
<evidence type="ECO:0000313" key="1">
    <source>
        <dbReference type="EMBL" id="EDS44282.1"/>
    </source>
</evidence>
<dbReference type="AlphaFoldDB" id="B0XBH0"/>
<dbReference type="KEGG" id="cqu:CpipJ_CPIJ016004"/>
<dbReference type="HOGENOM" id="CLU_1645399_0_0_1"/>
<dbReference type="Proteomes" id="UP000002320">
    <property type="component" value="Unassembled WGS sequence"/>
</dbReference>
<dbReference type="VEuPathDB" id="VectorBase:CQUJHB016033"/>
<reference evidence="2" key="2">
    <citation type="submission" date="2020-05" db="UniProtKB">
        <authorList>
            <consortium name="EnsemblMetazoa"/>
        </authorList>
    </citation>
    <scope>IDENTIFICATION</scope>
    <source>
        <strain evidence="2">JHB</strain>
    </source>
</reference>
<dbReference type="EnsemblMetazoa" id="CPIJ016004-RA">
    <property type="protein sequence ID" value="CPIJ016004-PA"/>
    <property type="gene ID" value="CPIJ016004"/>
</dbReference>
<sequence length="161" mass="18821">MSFWRMFSRMRPGCPVTRRKKPLSDNLFVYEKLVVHIFPSFVEKLDLPTSPGSATSDDRKPRRLHYQYYRKMNTMPNHADFMELGTIHQHQSNCKQHCFVFTEIADIDLPPEITKFPEKIKNGSIHSYSKKDGISCLGIWFRAGTQGWNGHGARRINIRSY</sequence>
<accession>B0XBH0</accession>
<gene>
    <name evidence="2" type="primary">6050370</name>
    <name evidence="1" type="ORF">CpipJ_CPIJ016004</name>
</gene>
<organism>
    <name type="scientific">Culex quinquefasciatus</name>
    <name type="common">Southern house mosquito</name>
    <name type="synonym">Culex pungens</name>
    <dbReference type="NCBI Taxonomy" id="7176"/>
    <lineage>
        <taxon>Eukaryota</taxon>
        <taxon>Metazoa</taxon>
        <taxon>Ecdysozoa</taxon>
        <taxon>Arthropoda</taxon>
        <taxon>Hexapoda</taxon>
        <taxon>Insecta</taxon>
        <taxon>Pterygota</taxon>
        <taxon>Neoptera</taxon>
        <taxon>Endopterygota</taxon>
        <taxon>Diptera</taxon>
        <taxon>Nematocera</taxon>
        <taxon>Culicoidea</taxon>
        <taxon>Culicidae</taxon>
        <taxon>Culicinae</taxon>
        <taxon>Culicini</taxon>
        <taxon>Culex</taxon>
        <taxon>Culex</taxon>
    </lineage>
</organism>
<dbReference type="eggNOG" id="KOG4127">
    <property type="taxonomic scope" value="Eukaryota"/>
</dbReference>
<dbReference type="STRING" id="7176.B0XBH0"/>
<reference evidence="1" key="1">
    <citation type="submission" date="2007-03" db="EMBL/GenBank/DDBJ databases">
        <title>Annotation of Culex pipiens quinquefasciatus.</title>
        <authorList>
            <consortium name="The Broad Institute Genome Sequencing Platform"/>
            <person name="Atkinson P.W."/>
            <person name="Hemingway J."/>
            <person name="Christensen B.M."/>
            <person name="Higgs S."/>
            <person name="Kodira C."/>
            <person name="Hannick L."/>
            <person name="Megy K."/>
            <person name="O'Leary S."/>
            <person name="Pearson M."/>
            <person name="Haas B.J."/>
            <person name="Mauceli E."/>
            <person name="Wortman J.R."/>
            <person name="Lee N.H."/>
            <person name="Guigo R."/>
            <person name="Stanke M."/>
            <person name="Alvarado L."/>
            <person name="Amedeo P."/>
            <person name="Antoine C.H."/>
            <person name="Arensburger P."/>
            <person name="Bidwell S.L."/>
            <person name="Crawford M."/>
            <person name="Camaro F."/>
            <person name="Devon K."/>
            <person name="Engels R."/>
            <person name="Hammond M."/>
            <person name="Howarth C."/>
            <person name="Koehrsen M."/>
            <person name="Lawson D."/>
            <person name="Montgomery P."/>
            <person name="Nene V."/>
            <person name="Nusbaum C."/>
            <person name="Puiu D."/>
            <person name="Romero-Severson J."/>
            <person name="Severson D.W."/>
            <person name="Shumway M."/>
            <person name="Sisk P."/>
            <person name="Stolte C."/>
            <person name="Zeng Q."/>
            <person name="Eisenstadt E."/>
            <person name="Fraser-Liggett C."/>
            <person name="Strausberg R."/>
            <person name="Galagan J."/>
            <person name="Birren B."/>
            <person name="Collins F.H."/>
        </authorList>
    </citation>
    <scope>NUCLEOTIDE SEQUENCE [LARGE SCALE GENOMIC DNA]</scope>
    <source>
        <strain evidence="1">JHB</strain>
    </source>
</reference>
<dbReference type="VEuPathDB" id="VectorBase:CPIJ016004"/>
<dbReference type="EMBL" id="DS232634">
    <property type="protein sequence ID" value="EDS44282.1"/>
    <property type="molecule type" value="Genomic_DNA"/>
</dbReference>
<evidence type="ECO:0000313" key="3">
    <source>
        <dbReference type="Proteomes" id="UP000002320"/>
    </source>
</evidence>